<keyword evidence="2" id="KW-1185">Reference proteome</keyword>
<dbReference type="Proteomes" id="UP000499080">
    <property type="component" value="Unassembled WGS sequence"/>
</dbReference>
<evidence type="ECO:0000313" key="2">
    <source>
        <dbReference type="Proteomes" id="UP000499080"/>
    </source>
</evidence>
<accession>A0A4Y2KB47</accession>
<organism evidence="1 2">
    <name type="scientific">Araneus ventricosus</name>
    <name type="common">Orbweaver spider</name>
    <name type="synonym">Epeira ventricosa</name>
    <dbReference type="NCBI Taxonomy" id="182803"/>
    <lineage>
        <taxon>Eukaryota</taxon>
        <taxon>Metazoa</taxon>
        <taxon>Ecdysozoa</taxon>
        <taxon>Arthropoda</taxon>
        <taxon>Chelicerata</taxon>
        <taxon>Arachnida</taxon>
        <taxon>Araneae</taxon>
        <taxon>Araneomorphae</taxon>
        <taxon>Entelegynae</taxon>
        <taxon>Araneoidea</taxon>
        <taxon>Araneidae</taxon>
        <taxon>Araneus</taxon>
    </lineage>
</organism>
<dbReference type="EMBL" id="BGPR01004332">
    <property type="protein sequence ID" value="GBM98532.1"/>
    <property type="molecule type" value="Genomic_DNA"/>
</dbReference>
<dbReference type="AlphaFoldDB" id="A0A4Y2KB47"/>
<reference evidence="1 2" key="1">
    <citation type="journal article" date="2019" name="Sci. Rep.">
        <title>Orb-weaving spider Araneus ventricosus genome elucidates the spidroin gene catalogue.</title>
        <authorList>
            <person name="Kono N."/>
            <person name="Nakamura H."/>
            <person name="Ohtoshi R."/>
            <person name="Moran D.A.P."/>
            <person name="Shinohara A."/>
            <person name="Yoshida Y."/>
            <person name="Fujiwara M."/>
            <person name="Mori M."/>
            <person name="Tomita M."/>
            <person name="Arakawa K."/>
        </authorList>
    </citation>
    <scope>NUCLEOTIDE SEQUENCE [LARGE SCALE GENOMIC DNA]</scope>
</reference>
<evidence type="ECO:0000313" key="1">
    <source>
        <dbReference type="EMBL" id="GBM98532.1"/>
    </source>
</evidence>
<proteinExistence type="predicted"/>
<gene>
    <name evidence="1" type="ORF">AVEN_271088_1</name>
</gene>
<sequence>MTPELVFLYLAFRNTSAEGRCTHYVCFNEQQAQKHGVPSMEWILETSFPEAEALPLHSENCSWEKAHISCISHISSLSVSNLDMKSKLFSIISKHRKS</sequence>
<name>A0A4Y2KB47_ARAVE</name>
<protein>
    <submittedName>
        <fullName evidence="1">Uncharacterized protein</fullName>
    </submittedName>
</protein>
<comment type="caution">
    <text evidence="1">The sequence shown here is derived from an EMBL/GenBank/DDBJ whole genome shotgun (WGS) entry which is preliminary data.</text>
</comment>